<gene>
    <name evidence="1" type="ORF">JBS370_LOCUS43314</name>
</gene>
<accession>A0A820NZK4</accession>
<protein>
    <submittedName>
        <fullName evidence="1">Uncharacterized protein</fullName>
    </submittedName>
</protein>
<proteinExistence type="predicted"/>
<reference evidence="1" key="1">
    <citation type="submission" date="2021-02" db="EMBL/GenBank/DDBJ databases">
        <authorList>
            <person name="Nowell W R."/>
        </authorList>
    </citation>
    <scope>NUCLEOTIDE SEQUENCE</scope>
</reference>
<dbReference type="AlphaFoldDB" id="A0A820NZK4"/>
<comment type="caution">
    <text evidence="1">The sequence shown here is derived from an EMBL/GenBank/DDBJ whole genome shotgun (WGS) entry which is preliminary data.</text>
</comment>
<organism evidence="1 2">
    <name type="scientific">Rotaria sordida</name>
    <dbReference type="NCBI Taxonomy" id="392033"/>
    <lineage>
        <taxon>Eukaryota</taxon>
        <taxon>Metazoa</taxon>
        <taxon>Spiralia</taxon>
        <taxon>Gnathifera</taxon>
        <taxon>Rotifera</taxon>
        <taxon>Eurotatoria</taxon>
        <taxon>Bdelloidea</taxon>
        <taxon>Philodinida</taxon>
        <taxon>Philodinidae</taxon>
        <taxon>Rotaria</taxon>
    </lineage>
</organism>
<name>A0A820NZK4_9BILA</name>
<dbReference type="EMBL" id="CAJOBD010065489">
    <property type="protein sequence ID" value="CAF4396361.1"/>
    <property type="molecule type" value="Genomic_DNA"/>
</dbReference>
<dbReference type="Proteomes" id="UP000663836">
    <property type="component" value="Unassembled WGS sequence"/>
</dbReference>
<evidence type="ECO:0000313" key="2">
    <source>
        <dbReference type="Proteomes" id="UP000663836"/>
    </source>
</evidence>
<feature type="non-terminal residue" evidence="1">
    <location>
        <position position="1"/>
    </location>
</feature>
<sequence length="96" mass="10815">AAKYDIWHFNADSIYMDFTPASPSESVRLAKQNMTDCFAISVGSSTPSAWVNILSVLDAPSMFKISQKQYTFIMHLLDELGLFLDVLEQNKVQSHL</sequence>
<evidence type="ECO:0000313" key="1">
    <source>
        <dbReference type="EMBL" id="CAF4396361.1"/>
    </source>
</evidence>
<feature type="non-terminal residue" evidence="1">
    <location>
        <position position="96"/>
    </location>
</feature>